<organism evidence="2 3">
    <name type="scientific">Amycolatopsis tolypomycina</name>
    <dbReference type="NCBI Taxonomy" id="208445"/>
    <lineage>
        <taxon>Bacteria</taxon>
        <taxon>Bacillati</taxon>
        <taxon>Actinomycetota</taxon>
        <taxon>Actinomycetes</taxon>
        <taxon>Pseudonocardiales</taxon>
        <taxon>Pseudonocardiaceae</taxon>
        <taxon>Amycolatopsis</taxon>
    </lineage>
</organism>
<keyword evidence="3" id="KW-1185">Reference proteome</keyword>
<reference evidence="3" key="1">
    <citation type="submission" date="2016-10" db="EMBL/GenBank/DDBJ databases">
        <authorList>
            <person name="Varghese N."/>
            <person name="Submissions S."/>
        </authorList>
    </citation>
    <scope>NUCLEOTIDE SEQUENCE [LARGE SCALE GENOMIC DNA]</scope>
    <source>
        <strain evidence="3">DSM 44544</strain>
    </source>
</reference>
<accession>A0A1H4U7W3</accession>
<protein>
    <submittedName>
        <fullName evidence="2">Uncharacterized protein</fullName>
    </submittedName>
</protein>
<name>A0A1H4U7W3_9PSEU</name>
<feature type="region of interest" description="Disordered" evidence="1">
    <location>
        <begin position="1"/>
        <end position="25"/>
    </location>
</feature>
<feature type="compositionally biased region" description="Basic and acidic residues" evidence="1">
    <location>
        <begin position="1"/>
        <end position="22"/>
    </location>
</feature>
<evidence type="ECO:0000313" key="3">
    <source>
        <dbReference type="Proteomes" id="UP000199622"/>
    </source>
</evidence>
<dbReference type="AlphaFoldDB" id="A0A1H4U7W3"/>
<feature type="region of interest" description="Disordered" evidence="1">
    <location>
        <begin position="40"/>
        <end position="63"/>
    </location>
</feature>
<dbReference type="RefSeq" id="WP_091310540.1">
    <property type="nucleotide sequence ID" value="NZ_FNSO01000004.1"/>
</dbReference>
<dbReference type="OrthoDB" id="3637382at2"/>
<gene>
    <name evidence="2" type="ORF">SAMN04489727_4534</name>
</gene>
<evidence type="ECO:0000313" key="2">
    <source>
        <dbReference type="EMBL" id="SEC64793.1"/>
    </source>
</evidence>
<sequence length="63" mass="7019">MDAKEKAAIEAEARRDVAERGRHGPKVGRYLHVVEHHAIKENEEDLPPVAADEPRQPAGERQG</sequence>
<dbReference type="EMBL" id="FNSO01000004">
    <property type="protein sequence ID" value="SEC64793.1"/>
    <property type="molecule type" value="Genomic_DNA"/>
</dbReference>
<proteinExistence type="predicted"/>
<evidence type="ECO:0000256" key="1">
    <source>
        <dbReference type="SAM" id="MobiDB-lite"/>
    </source>
</evidence>
<dbReference type="STRING" id="208445.SAMN04489727_4534"/>
<dbReference type="Proteomes" id="UP000199622">
    <property type="component" value="Unassembled WGS sequence"/>
</dbReference>